<keyword evidence="2" id="KW-1133">Transmembrane helix</keyword>
<dbReference type="AlphaFoldDB" id="A0A286UKK2"/>
<feature type="region of interest" description="Disordered" evidence="1">
    <location>
        <begin position="194"/>
        <end position="217"/>
    </location>
</feature>
<name>A0A286UKK2_9AGAM</name>
<reference evidence="4 5" key="1">
    <citation type="journal article" date="2017" name="Mol. Ecol.">
        <title>Comparative and population genomic landscape of Phellinus noxius: A hypervariable fungus causing root rot in trees.</title>
        <authorList>
            <person name="Chung C.L."/>
            <person name="Lee T.J."/>
            <person name="Akiba M."/>
            <person name="Lee H.H."/>
            <person name="Kuo T.H."/>
            <person name="Liu D."/>
            <person name="Ke H.M."/>
            <person name="Yokoi T."/>
            <person name="Roa M.B."/>
            <person name="Lu M.J."/>
            <person name="Chang Y.Y."/>
            <person name="Ann P.J."/>
            <person name="Tsai J.N."/>
            <person name="Chen C.Y."/>
            <person name="Tzean S.S."/>
            <person name="Ota Y."/>
            <person name="Hattori T."/>
            <person name="Sahashi N."/>
            <person name="Liou R.F."/>
            <person name="Kikuchi T."/>
            <person name="Tsai I.J."/>
        </authorList>
    </citation>
    <scope>NUCLEOTIDE SEQUENCE [LARGE SCALE GENOMIC DNA]</scope>
    <source>
        <strain evidence="4 5">FFPRI411160</strain>
    </source>
</reference>
<evidence type="ECO:0000313" key="4">
    <source>
        <dbReference type="EMBL" id="PAV20143.1"/>
    </source>
</evidence>
<comment type="caution">
    <text evidence="4">The sequence shown here is derived from an EMBL/GenBank/DDBJ whole genome shotgun (WGS) entry which is preliminary data.</text>
</comment>
<feature type="compositionally biased region" description="Polar residues" evidence="1">
    <location>
        <begin position="268"/>
        <end position="280"/>
    </location>
</feature>
<feature type="signal peptide" evidence="3">
    <location>
        <begin position="1"/>
        <end position="18"/>
    </location>
</feature>
<accession>A0A286UKK2</accession>
<feature type="region of interest" description="Disordered" evidence="1">
    <location>
        <begin position="266"/>
        <end position="313"/>
    </location>
</feature>
<feature type="transmembrane region" description="Helical" evidence="2">
    <location>
        <begin position="223"/>
        <end position="244"/>
    </location>
</feature>
<protein>
    <submittedName>
        <fullName evidence="4">Uncharacterized protein</fullName>
    </submittedName>
</protein>
<feature type="compositionally biased region" description="Low complexity" evidence="1">
    <location>
        <begin position="194"/>
        <end position="215"/>
    </location>
</feature>
<evidence type="ECO:0000313" key="5">
    <source>
        <dbReference type="Proteomes" id="UP000217199"/>
    </source>
</evidence>
<dbReference type="Gene3D" id="1.20.5.510">
    <property type="entry name" value="Single helix bin"/>
    <property type="match status" value="1"/>
</dbReference>
<feature type="compositionally biased region" description="Polar residues" evidence="1">
    <location>
        <begin position="288"/>
        <end position="299"/>
    </location>
</feature>
<keyword evidence="2" id="KW-0472">Membrane</keyword>
<evidence type="ECO:0000256" key="1">
    <source>
        <dbReference type="SAM" id="MobiDB-lite"/>
    </source>
</evidence>
<evidence type="ECO:0000256" key="3">
    <source>
        <dbReference type="SAM" id="SignalP"/>
    </source>
</evidence>
<sequence>MLWSSVLPVLFLLQPSWCLLRNVTVDDQYGDPITNRTPIYRPPSDGSIWRLGTSCPGCHMTEAIDASQALYNTWHDCTWSPGSEPYSVEIDFEGVAVYAYFILANRVDATTTLTNLSFTLDNEFVGTFEHIPTNSTDIEYNSPVYVNEALENNPHTLIISARGPNVAQNNTFKNSLLLFDYMIYTVDDAVDSSSSPPESLPTSLPTETELSSSTSRGNKTATIGGLVAGIVVFLALALVLFFFLRRRYKSSRFDSTYTPAVFLEEQTGPINNPTPLTTYGRSDASKASDPSSTGTSTSYLELGQGQTRGTGRRLRNKEVVNRIAWLEGEVDRLQEEVEMRNDPELPPGYSDVIHPTK</sequence>
<dbReference type="Proteomes" id="UP000217199">
    <property type="component" value="Unassembled WGS sequence"/>
</dbReference>
<dbReference type="EMBL" id="NBII01000004">
    <property type="protein sequence ID" value="PAV20143.1"/>
    <property type="molecule type" value="Genomic_DNA"/>
</dbReference>
<feature type="chain" id="PRO_5013601764" evidence="3">
    <location>
        <begin position="19"/>
        <end position="357"/>
    </location>
</feature>
<feature type="region of interest" description="Disordered" evidence="1">
    <location>
        <begin position="337"/>
        <end position="357"/>
    </location>
</feature>
<dbReference type="CDD" id="cd12087">
    <property type="entry name" value="TM_EGFR-like"/>
    <property type="match status" value="1"/>
</dbReference>
<keyword evidence="3" id="KW-0732">Signal</keyword>
<gene>
    <name evidence="4" type="ORF">PNOK_0507700</name>
</gene>
<organism evidence="4 5">
    <name type="scientific">Pyrrhoderma noxium</name>
    <dbReference type="NCBI Taxonomy" id="2282107"/>
    <lineage>
        <taxon>Eukaryota</taxon>
        <taxon>Fungi</taxon>
        <taxon>Dikarya</taxon>
        <taxon>Basidiomycota</taxon>
        <taxon>Agaricomycotina</taxon>
        <taxon>Agaricomycetes</taxon>
        <taxon>Hymenochaetales</taxon>
        <taxon>Hymenochaetaceae</taxon>
        <taxon>Pyrrhoderma</taxon>
    </lineage>
</organism>
<evidence type="ECO:0000256" key="2">
    <source>
        <dbReference type="SAM" id="Phobius"/>
    </source>
</evidence>
<dbReference type="STRING" id="2282107.A0A286UKK2"/>
<keyword evidence="2" id="KW-0812">Transmembrane</keyword>
<dbReference type="OrthoDB" id="2758521at2759"/>
<proteinExistence type="predicted"/>
<dbReference type="InParanoid" id="A0A286UKK2"/>
<keyword evidence="5" id="KW-1185">Reference proteome</keyword>